<accession>A0A1T3W3Z5</accession>
<dbReference type="Proteomes" id="UP000191039">
    <property type="component" value="Unassembled WGS sequence"/>
</dbReference>
<dbReference type="InterPro" id="IPR036465">
    <property type="entry name" value="vWFA_dom_sf"/>
</dbReference>
<dbReference type="Pfam" id="PF13519">
    <property type="entry name" value="VWA_2"/>
    <property type="match status" value="1"/>
</dbReference>
<feature type="domain" description="VWFA" evidence="2">
    <location>
        <begin position="35"/>
        <end position="247"/>
    </location>
</feature>
<protein>
    <recommendedName>
        <fullName evidence="2">VWFA domain-containing protein</fullName>
    </recommendedName>
</protein>
<evidence type="ECO:0000256" key="1">
    <source>
        <dbReference type="SAM" id="SignalP"/>
    </source>
</evidence>
<dbReference type="EMBL" id="MIJD01000302">
    <property type="protein sequence ID" value="OPE49077.1"/>
    <property type="molecule type" value="Genomic_DNA"/>
</dbReference>
<sequence>MKLRSSIGIIACVSLLVSCSSSAAPGTDDAAAPVPTVLILDGSGSMNEEDAPGPRIAAAKNAAHEFIDALPDAASIALQTYGTNHGTSEGEKSASCEDVTTLLPLGPLDRTDMEAAIDGIIPSGFTPINLALQHAVDQLPDGDAQQAVVLVSDGEETCDVPPCATAAQLKELRPGLTISTVGFRVDGTAADQLACIADASDGISVQASNARQLVTRLLATQDIDRAGKSLSASGIFDIDLGGSLDDIRAKHRGFPDVSPEGRVVVEWLNCDFGFQDGILGSIRPHTGSRTIDGLGIGYPKVAADDFYGAPLKAVSNGDGTITFTYDADPHSDAAYQITVHATGLLTGHIKSIVLCLCKPRAGGAPDQSPVITEDTVLNMTFPAGTCGDGYSGWSHDAPITVTNGDGESRTASGEFGGASIREAKLIGLLDADEDGVEEAVVSFVCFGSTFAMCCAGRSSNMLYVGVFDFTDPLAPQAIGETIRPGVSPVRGEKYGESRYIDEVRVASSAIIAYEKLIYADTSGATADLDHSPYATIEVTHRFSDGEWVSTERVIG</sequence>
<evidence type="ECO:0000313" key="4">
    <source>
        <dbReference type="EMBL" id="PEG55205.1"/>
    </source>
</evidence>
<feature type="chain" id="PRO_5011901972" description="VWFA domain-containing protein" evidence="1">
    <location>
        <begin position="24"/>
        <end position="555"/>
    </location>
</feature>
<keyword evidence="6" id="KW-1185">Reference proteome</keyword>
<feature type="signal peptide" evidence="1">
    <location>
        <begin position="1"/>
        <end position="23"/>
    </location>
</feature>
<evidence type="ECO:0000313" key="5">
    <source>
        <dbReference type="Proteomes" id="UP000191039"/>
    </source>
</evidence>
<evidence type="ECO:0000313" key="3">
    <source>
        <dbReference type="EMBL" id="OPE49077.1"/>
    </source>
</evidence>
<dbReference type="AlphaFoldDB" id="A0A1T3W3Z5"/>
<organism evidence="3 5">
    <name type="scientific">Mycolicibacterium diernhoferi</name>
    <dbReference type="NCBI Taxonomy" id="1801"/>
    <lineage>
        <taxon>Bacteria</taxon>
        <taxon>Bacillati</taxon>
        <taxon>Actinomycetota</taxon>
        <taxon>Actinomycetes</taxon>
        <taxon>Mycobacteriales</taxon>
        <taxon>Mycobacteriaceae</taxon>
        <taxon>Mycolicibacterium</taxon>
    </lineage>
</organism>
<keyword evidence="1" id="KW-0732">Signal</keyword>
<proteinExistence type="predicted"/>
<gene>
    <name evidence="3" type="ORF">BV510_22770</name>
    <name evidence="4" type="ORF">CRI78_06390</name>
</gene>
<dbReference type="PROSITE" id="PS51257">
    <property type="entry name" value="PROKAR_LIPOPROTEIN"/>
    <property type="match status" value="1"/>
</dbReference>
<evidence type="ECO:0000259" key="2">
    <source>
        <dbReference type="PROSITE" id="PS50234"/>
    </source>
</evidence>
<dbReference type="InterPro" id="IPR002035">
    <property type="entry name" value="VWF_A"/>
</dbReference>
<comment type="caution">
    <text evidence="3">The sequence shown here is derived from an EMBL/GenBank/DDBJ whole genome shotgun (WGS) entry which is preliminary data.</text>
</comment>
<name>A0A1T3W3Z5_9MYCO</name>
<dbReference type="RefSeq" id="WP_073857999.1">
    <property type="nucleotide sequence ID" value="NZ_BAAATC010000004.1"/>
</dbReference>
<dbReference type="Gene3D" id="3.40.50.410">
    <property type="entry name" value="von Willebrand factor, type A domain"/>
    <property type="match status" value="1"/>
</dbReference>
<dbReference type="OrthoDB" id="4227770at2"/>
<dbReference type="SMART" id="SM00327">
    <property type="entry name" value="VWA"/>
    <property type="match status" value="1"/>
</dbReference>
<reference evidence="3 5" key="1">
    <citation type="submission" date="2016-09" db="EMBL/GenBank/DDBJ databases">
        <title>genome sequences of unsequenced Mycobacteria.</title>
        <authorList>
            <person name="Greninger A.L."/>
            <person name="Jerome K.R."/>
            <person name="Mcnair B."/>
            <person name="Wallis C."/>
            <person name="Fang F."/>
        </authorList>
    </citation>
    <scope>NUCLEOTIDE SEQUENCE [LARGE SCALE GENOMIC DNA]</scope>
    <source>
        <strain evidence="3 5">BM1</strain>
    </source>
</reference>
<dbReference type="SUPFAM" id="SSF53300">
    <property type="entry name" value="vWA-like"/>
    <property type="match status" value="1"/>
</dbReference>
<dbReference type="Proteomes" id="UP000220340">
    <property type="component" value="Unassembled WGS sequence"/>
</dbReference>
<dbReference type="PROSITE" id="PS50234">
    <property type="entry name" value="VWFA"/>
    <property type="match status" value="1"/>
</dbReference>
<evidence type="ECO:0000313" key="6">
    <source>
        <dbReference type="Proteomes" id="UP000220340"/>
    </source>
</evidence>
<reference evidence="4 6" key="2">
    <citation type="submission" date="2017-10" db="EMBL/GenBank/DDBJ databases">
        <title>The new phylogeny of genus Mycobacterium.</title>
        <authorList>
            <person name="Tortoli E."/>
            <person name="Trovato A."/>
            <person name="Cirillo D.M."/>
        </authorList>
    </citation>
    <scope>NUCLEOTIDE SEQUENCE [LARGE SCALE GENOMIC DNA]</scope>
    <source>
        <strain evidence="4 6">IP141170001</strain>
    </source>
</reference>
<dbReference type="EMBL" id="PDCR01000007">
    <property type="protein sequence ID" value="PEG55205.1"/>
    <property type="molecule type" value="Genomic_DNA"/>
</dbReference>